<dbReference type="PANTHER" id="PTHR11560">
    <property type="entry name" value="39S RIBOSOMAL PROTEIN L10, MITOCHONDRIAL"/>
    <property type="match status" value="1"/>
</dbReference>
<dbReference type="SUPFAM" id="SSF160369">
    <property type="entry name" value="Ribosomal protein L10-like"/>
    <property type="match status" value="1"/>
</dbReference>
<dbReference type="EMBL" id="JACFOF010000001">
    <property type="protein sequence ID" value="MBW7953273.1"/>
    <property type="molecule type" value="Genomic_DNA"/>
</dbReference>
<dbReference type="AlphaFoldDB" id="A0A952AIB5"/>
<dbReference type="GO" id="GO:0005840">
    <property type="term" value="C:ribosome"/>
    <property type="evidence" value="ECO:0007669"/>
    <property type="project" value="UniProtKB-KW"/>
</dbReference>
<dbReference type="InterPro" id="IPR047865">
    <property type="entry name" value="Ribosomal_uL10_bac_type"/>
</dbReference>
<evidence type="ECO:0000313" key="6">
    <source>
        <dbReference type="EMBL" id="MBW7953273.1"/>
    </source>
</evidence>
<sequence length="175" mass="19053">MAKTKTQKKELVADYVAKLDKVNTIYFVKPLGLGVNQTTLLKKALYGHNTDYHIVKNTLFKIALEQKGLPVPSSLDNGENAVVFCSDEVSEIAKLIKEHAKETEKLSILGGILNGELISGDQVEALASLPSKDQLLGQLLSVFNGPMRGLVTVLSGNMREFVQVLSAIQDKKSEA</sequence>
<comment type="subunit">
    <text evidence="5">Part of the ribosomal stalk of the 50S ribosomal subunit. The N-terminus interacts with L11 and the large rRNA to form the base of the stalk. The C-terminus forms an elongated spine to which L12 dimers bind in a sequential fashion forming a multimeric L10(L12)X complex.</text>
</comment>
<evidence type="ECO:0000256" key="3">
    <source>
        <dbReference type="ARBA" id="ARBA00023274"/>
    </source>
</evidence>
<dbReference type="GO" id="GO:0006412">
    <property type="term" value="P:translation"/>
    <property type="evidence" value="ECO:0007669"/>
    <property type="project" value="UniProtKB-UniRule"/>
</dbReference>
<evidence type="ECO:0000256" key="2">
    <source>
        <dbReference type="ARBA" id="ARBA00022980"/>
    </source>
</evidence>
<dbReference type="GO" id="GO:1990904">
    <property type="term" value="C:ribonucleoprotein complex"/>
    <property type="evidence" value="ECO:0007669"/>
    <property type="project" value="UniProtKB-KW"/>
</dbReference>
<dbReference type="GO" id="GO:0070180">
    <property type="term" value="F:large ribosomal subunit rRNA binding"/>
    <property type="evidence" value="ECO:0007669"/>
    <property type="project" value="UniProtKB-UniRule"/>
</dbReference>
<reference evidence="6" key="1">
    <citation type="journal article" date="2022" name="ISME J.">
        <title>A general approach to explore prokaryotic protein glycosylation reveals the unique surface layer modulation of an anammox bacterium.</title>
        <authorList>
            <person name="Pabst M."/>
            <person name="Grouzdev D.S."/>
            <person name="Lawson C.E."/>
            <person name="Kleikamp H.B.C."/>
            <person name="de Ram C."/>
            <person name="Louwen R."/>
            <person name="Lin Y.M."/>
            <person name="Lucker S."/>
            <person name="van Loosdrecht M.C.M."/>
            <person name="Laureni M."/>
        </authorList>
    </citation>
    <scope>NUCLEOTIDE SEQUENCE</scope>
    <source>
        <strain evidence="6">BROCD043</strain>
    </source>
</reference>
<dbReference type="InterPro" id="IPR022973">
    <property type="entry name" value="Ribosomal_uL10_bac"/>
</dbReference>
<keyword evidence="2 5" id="KW-0689">Ribosomal protein</keyword>
<evidence type="ECO:0000256" key="4">
    <source>
        <dbReference type="ARBA" id="ARBA00035202"/>
    </source>
</evidence>
<dbReference type="Proteomes" id="UP000781173">
    <property type="component" value="Unassembled WGS sequence"/>
</dbReference>
<comment type="caution">
    <text evidence="6">The sequence shown here is derived from an EMBL/GenBank/DDBJ whole genome shotgun (WGS) entry which is preliminary data.</text>
</comment>
<evidence type="ECO:0000256" key="5">
    <source>
        <dbReference type="HAMAP-Rule" id="MF_00362"/>
    </source>
</evidence>
<dbReference type="Gene3D" id="3.30.70.1730">
    <property type="match status" value="1"/>
</dbReference>
<dbReference type="HAMAP" id="MF_00362">
    <property type="entry name" value="Ribosomal_uL10"/>
    <property type="match status" value="1"/>
</dbReference>
<dbReference type="Gene3D" id="6.10.250.290">
    <property type="match status" value="1"/>
</dbReference>
<comment type="similarity">
    <text evidence="1 5">Belongs to the universal ribosomal protein uL10 family.</text>
</comment>
<comment type="function">
    <text evidence="5">Forms part of the ribosomal stalk, playing a central role in the interaction of the ribosome with GTP-bound translation factors.</text>
</comment>
<evidence type="ECO:0000256" key="1">
    <source>
        <dbReference type="ARBA" id="ARBA00008889"/>
    </source>
</evidence>
<proteinExistence type="inferred from homology"/>
<dbReference type="InterPro" id="IPR001790">
    <property type="entry name" value="Ribosomal_uL10"/>
</dbReference>
<evidence type="ECO:0000313" key="7">
    <source>
        <dbReference type="Proteomes" id="UP000781173"/>
    </source>
</evidence>
<dbReference type="CDD" id="cd05797">
    <property type="entry name" value="Ribosomal_L10"/>
    <property type="match status" value="1"/>
</dbReference>
<keyword evidence="3 5" id="KW-0687">Ribonucleoprotein</keyword>
<organism evidence="6 7">
    <name type="scientific">Candidatus Dojkabacteria bacterium</name>
    <dbReference type="NCBI Taxonomy" id="2099670"/>
    <lineage>
        <taxon>Bacteria</taxon>
        <taxon>Candidatus Dojkabacteria</taxon>
    </lineage>
</organism>
<keyword evidence="5" id="KW-0694">RNA-binding</keyword>
<name>A0A952AIB5_9BACT</name>
<protein>
    <recommendedName>
        <fullName evidence="4 5">Large ribosomal subunit protein uL10</fullName>
    </recommendedName>
</protein>
<dbReference type="Pfam" id="PF00466">
    <property type="entry name" value="Ribosomal_L10"/>
    <property type="match status" value="1"/>
</dbReference>
<gene>
    <name evidence="5" type="primary">rplJ</name>
    <name evidence="6" type="ORF">H3C67_00610</name>
</gene>
<keyword evidence="5" id="KW-0699">rRNA-binding</keyword>
<dbReference type="NCBIfam" id="NF000955">
    <property type="entry name" value="PRK00099.1-1"/>
    <property type="match status" value="1"/>
</dbReference>
<dbReference type="InterPro" id="IPR043141">
    <property type="entry name" value="Ribosomal_uL10-like_sf"/>
</dbReference>
<accession>A0A952AIB5</accession>